<sequence>MKTTIVHRPPRLQVSISPREAIEIEPVPLVEKQLVGASRRAVVFNCILALVAVAGMVVMMLSANQPERIGLGAALSVGVGLVLGIKVLRSRRARRRGLVDTRTVFLKNLKETESKLRKLGAEQRSEALVRHPKPESLTEMIRDPYRLWERRKTDEDFLIVRLGVGVGKLAHGLKIPPAHTPAHVPTHPQDQAEKQSQEHPDTEGAGSPSAQPESQPDAQWGTQPSSSSVLPESTAAQPHSAAQNARETAPDTFRFRKQGRGGSSRAGMSTVVADPVLQAERARMLRRVSVVDQLPIAIPLQGSVSLVGDQELCAEMLRAIISTVAVFHSPEDLQIHLALPMPDGKEPRWSVWLPHLLDERFGDGPVGRRHASFDEHSATELCAEIDRRAAEIKAQASTDSRYRIQPLDCPHLLIVTNMDSVHGARIATHLAGVVSYSAARITVLSTARTPQQAPARVDVQVLINPDRSFSTKLLSRGEIRSPHTQVQGYAERLLLGGNSGIMDPFPTVLAETIARTLAPRRLSPPAEHYATVPRLRPPAPIQPQPASLGIALNLLLGVDDLATYPLDEAWAPRRDSDFLVIPLGIGADDEPVLLDIKTAQRKGHGPHGIVVGAKGTGKSELLKTLVLSFAICHPPQQLNFMLIDAASAGTFRDFSALPHTAAVIDTLTHATTARKPQHRDIAYQRLYHSLAGEVERRKATNDTVPVLLILIDELPALEHHEPLSQIIRTIAEEGAQLNMHLLLSCTPEHYPQLSHLHPHMNYSIALGKFTVEESQALTGTDELIHTPDQPGAGVVHTPNNAPHIFSATTISDPYQPGAELSPEHTEAPVVTFPPIPIPFGLRNASESWLKRHHKTPAKQQATPLRTLDVVLQRLKSAAPAARLLWTAPLPTSISSKDLPVESANPQEIPVGLIDDIRNHRHTPLVINLGHLAPHCAFLGGANTGKTTVLCTLITHTAQRKTPADITFTLLDMAGTELQELAANPTVSTLATRLEPAKIRNAITDTHADMLTRESLALEYQQSEWTHRVLVIDGFDIVHTDFPDLIAPITDIALRGPHLGIQLIITARDWDTLPKELQSLIGTIIEFALPDPRKSILAPPQATGHNAQPQRFNAACALSSQPVGRALTQHGLFAQIARSDATPPSLPAPQKPAHTSPEKTECAQNHSNTVGETAPTPSDAHPGWATLATNPSHLVMVAAHAPERTRWLNALITTIVQEKTPEEIMIGVFDLAQNLLGTIPDEFLGGYAGTLPGCRTLADGLDVELRRRAAAAPEESNPKIILIFHHAELLAGPENPLSILAQHLKNAALINVRVIITCGEEKLDTVCTTALYEQLKEQGIDHLLIHPTGNLAHTLGLALLASQPEHAQWVSATGDAQLIQVPDMSSGKEKVRP</sequence>
<keyword evidence="5" id="KW-0812">Transmembrane</keyword>
<dbReference type="InterPro" id="IPR002543">
    <property type="entry name" value="FtsK_dom"/>
</dbReference>
<feature type="region of interest" description="Disordered" evidence="4">
    <location>
        <begin position="1139"/>
        <end position="1176"/>
    </location>
</feature>
<feature type="region of interest" description="Disordered" evidence="4">
    <location>
        <begin position="173"/>
        <end position="268"/>
    </location>
</feature>
<dbReference type="Gene3D" id="3.40.50.300">
    <property type="entry name" value="P-loop containing nucleotide triphosphate hydrolases"/>
    <property type="match status" value="3"/>
</dbReference>
<evidence type="ECO:0000313" key="7">
    <source>
        <dbReference type="EMBL" id="MDR7354365.1"/>
    </source>
</evidence>
<feature type="domain" description="FtsK" evidence="6">
    <location>
        <begin position="921"/>
        <end position="1095"/>
    </location>
</feature>
<keyword evidence="5" id="KW-0472">Membrane</keyword>
<dbReference type="Pfam" id="PF01580">
    <property type="entry name" value="FtsK_SpoIIIE"/>
    <property type="match status" value="2"/>
</dbReference>
<feature type="transmembrane region" description="Helical" evidence="5">
    <location>
        <begin position="42"/>
        <end position="63"/>
    </location>
</feature>
<evidence type="ECO:0000256" key="1">
    <source>
        <dbReference type="ARBA" id="ARBA00022741"/>
    </source>
</evidence>
<dbReference type="InterPro" id="IPR050206">
    <property type="entry name" value="FtsK/SpoIIIE/SftA"/>
</dbReference>
<comment type="caution">
    <text evidence="7">The sequence shown here is derived from an EMBL/GenBank/DDBJ whole genome shotgun (WGS) entry which is preliminary data.</text>
</comment>
<evidence type="ECO:0000313" key="8">
    <source>
        <dbReference type="Proteomes" id="UP001183619"/>
    </source>
</evidence>
<gene>
    <name evidence="7" type="ORF">J2S37_000903</name>
</gene>
<feature type="compositionally biased region" description="Low complexity" evidence="4">
    <location>
        <begin position="176"/>
        <end position="188"/>
    </location>
</feature>
<feature type="domain" description="FtsK" evidence="6">
    <location>
        <begin position="589"/>
        <end position="775"/>
    </location>
</feature>
<dbReference type="PANTHER" id="PTHR22683:SF1">
    <property type="entry name" value="TYPE VII SECRETION SYSTEM PROTEIN ESSC"/>
    <property type="match status" value="1"/>
</dbReference>
<dbReference type="RefSeq" id="WP_277103453.1">
    <property type="nucleotide sequence ID" value="NZ_BAAAJS010000079.1"/>
</dbReference>
<name>A0ABU2B6Z0_9CORY</name>
<evidence type="ECO:0000256" key="4">
    <source>
        <dbReference type="SAM" id="MobiDB-lite"/>
    </source>
</evidence>
<keyword evidence="2 3" id="KW-0067">ATP-binding</keyword>
<evidence type="ECO:0000259" key="6">
    <source>
        <dbReference type="PROSITE" id="PS50901"/>
    </source>
</evidence>
<reference evidence="7 8" key="1">
    <citation type="submission" date="2023-07" db="EMBL/GenBank/DDBJ databases">
        <title>Sequencing the genomes of 1000 actinobacteria strains.</title>
        <authorList>
            <person name="Klenk H.-P."/>
        </authorList>
    </citation>
    <scope>NUCLEOTIDE SEQUENCE [LARGE SCALE GENOMIC DNA]</scope>
    <source>
        <strain evidence="7 8">DSM 44508</strain>
    </source>
</reference>
<dbReference type="EMBL" id="JAVDYF010000001">
    <property type="protein sequence ID" value="MDR7354365.1"/>
    <property type="molecule type" value="Genomic_DNA"/>
</dbReference>
<accession>A0ABU2B6Z0</accession>
<keyword evidence="8" id="KW-1185">Reference proteome</keyword>
<dbReference type="SUPFAM" id="SSF52540">
    <property type="entry name" value="P-loop containing nucleoside triphosphate hydrolases"/>
    <property type="match status" value="2"/>
</dbReference>
<organism evidence="7 8">
    <name type="scientific">Corynebacterium felinum</name>
    <dbReference type="NCBI Taxonomy" id="131318"/>
    <lineage>
        <taxon>Bacteria</taxon>
        <taxon>Bacillati</taxon>
        <taxon>Actinomycetota</taxon>
        <taxon>Actinomycetes</taxon>
        <taxon>Mycobacteriales</taxon>
        <taxon>Corynebacteriaceae</taxon>
        <taxon>Corynebacterium</taxon>
    </lineage>
</organism>
<evidence type="ECO:0000256" key="3">
    <source>
        <dbReference type="PROSITE-ProRule" id="PRU00289"/>
    </source>
</evidence>
<dbReference type="InterPro" id="IPR027417">
    <property type="entry name" value="P-loop_NTPase"/>
</dbReference>
<feature type="compositionally biased region" description="Polar residues" evidence="4">
    <location>
        <begin position="208"/>
        <end position="246"/>
    </location>
</feature>
<feature type="compositionally biased region" description="Polar residues" evidence="4">
    <location>
        <begin position="1161"/>
        <end position="1170"/>
    </location>
</feature>
<protein>
    <submittedName>
        <fullName evidence="7">S-DNA-T family DNA segregation ATPase FtsK/SpoIIIE</fullName>
    </submittedName>
</protein>
<dbReference type="Proteomes" id="UP001183619">
    <property type="component" value="Unassembled WGS sequence"/>
</dbReference>
<feature type="binding site" evidence="3">
    <location>
        <begin position="612"/>
        <end position="619"/>
    </location>
    <ligand>
        <name>ATP</name>
        <dbReference type="ChEBI" id="CHEBI:30616"/>
    </ligand>
</feature>
<keyword evidence="1 3" id="KW-0547">Nucleotide-binding</keyword>
<dbReference type="PANTHER" id="PTHR22683">
    <property type="entry name" value="SPORULATION PROTEIN RELATED"/>
    <property type="match status" value="1"/>
</dbReference>
<proteinExistence type="predicted"/>
<dbReference type="PROSITE" id="PS50901">
    <property type="entry name" value="FTSK"/>
    <property type="match status" value="2"/>
</dbReference>
<evidence type="ECO:0000256" key="5">
    <source>
        <dbReference type="SAM" id="Phobius"/>
    </source>
</evidence>
<feature type="binding site" evidence="3">
    <location>
        <begin position="939"/>
        <end position="946"/>
    </location>
    <ligand>
        <name>ATP</name>
        <dbReference type="ChEBI" id="CHEBI:30616"/>
    </ligand>
</feature>
<feature type="compositionally biased region" description="Basic and acidic residues" evidence="4">
    <location>
        <begin position="190"/>
        <end position="202"/>
    </location>
</feature>
<keyword evidence="5" id="KW-1133">Transmembrane helix</keyword>
<evidence type="ECO:0000256" key="2">
    <source>
        <dbReference type="ARBA" id="ARBA00022840"/>
    </source>
</evidence>